<dbReference type="AlphaFoldDB" id="A0A7Y3W653"/>
<dbReference type="RefSeq" id="WP_173199885.1">
    <property type="nucleotide sequence ID" value="NZ_JABFCX010000003.1"/>
</dbReference>
<evidence type="ECO:0008006" key="3">
    <source>
        <dbReference type="Google" id="ProtNLM"/>
    </source>
</evidence>
<evidence type="ECO:0000313" key="1">
    <source>
        <dbReference type="EMBL" id="NNU16941.1"/>
    </source>
</evidence>
<evidence type="ECO:0000313" key="2">
    <source>
        <dbReference type="Proteomes" id="UP000536835"/>
    </source>
</evidence>
<name>A0A7Y3W653_9PROT</name>
<dbReference type="Proteomes" id="UP000536835">
    <property type="component" value="Unassembled WGS sequence"/>
</dbReference>
<proteinExistence type="predicted"/>
<keyword evidence="2" id="KW-1185">Reference proteome</keyword>
<dbReference type="EMBL" id="JABFCX010000003">
    <property type="protein sequence ID" value="NNU16941.1"/>
    <property type="molecule type" value="Genomic_DNA"/>
</dbReference>
<accession>A0A7Y3W653</accession>
<organism evidence="1 2">
    <name type="scientific">Parvularcula mediterranea</name>
    <dbReference type="NCBI Taxonomy" id="2732508"/>
    <lineage>
        <taxon>Bacteria</taxon>
        <taxon>Pseudomonadati</taxon>
        <taxon>Pseudomonadota</taxon>
        <taxon>Alphaproteobacteria</taxon>
        <taxon>Parvularculales</taxon>
        <taxon>Parvularculaceae</taxon>
        <taxon>Parvularcula</taxon>
    </lineage>
</organism>
<comment type="caution">
    <text evidence="1">The sequence shown here is derived from an EMBL/GenBank/DDBJ whole genome shotgun (WGS) entry which is preliminary data.</text>
</comment>
<protein>
    <recommendedName>
        <fullName evidence="3">Lipoprotein</fullName>
    </recommendedName>
</protein>
<reference evidence="1 2" key="1">
    <citation type="submission" date="2020-05" db="EMBL/GenBank/DDBJ databases">
        <title>Parvularcula mediterraneae sp. nov., isolated from polypropylene straw from shallow seawater of the seashore of Laganas in Zakynthos island, Greece.</title>
        <authorList>
            <person name="Szabo I."/>
            <person name="Al-Omari J."/>
            <person name="Rado J."/>
            <person name="Szerdahelyi G.S."/>
        </authorList>
    </citation>
    <scope>NUCLEOTIDE SEQUENCE [LARGE SCALE GENOMIC DNA]</scope>
    <source>
        <strain evidence="1 2">ZS-1/3</strain>
    </source>
</reference>
<gene>
    <name evidence="1" type="ORF">HK107_11485</name>
</gene>
<sequence>MRQPMFVLPLLLLAPGCMSMERYAKSEAFATCKSRTGDAFDRCMEREEERVVVETTRKNEACQEEIDAQADRAAMIDGRRAGSPDTRAAGFDCGASAASGML</sequence>